<sequence length="113" mass="12990">MAMDEHQSSEVLPSENGRELSENYREKGSHHHHHHHPQSGTTSFPAGFIGKHRLQAALTHLNNQISILQEELEKVETFGESSTVCKDTKGSVDAAWDRWFGSTHHFRNHKRWI</sequence>
<dbReference type="Proteomes" id="UP001374535">
    <property type="component" value="Chromosome 11"/>
</dbReference>
<dbReference type="PANTHER" id="PTHR35129:SF5">
    <property type="entry name" value="GUANINE NUCLEOTIDE-BINDING PROTEIN SUBUNIT GAMMA 2"/>
    <property type="match status" value="1"/>
</dbReference>
<proteinExistence type="predicted"/>
<accession>A0AAQ3REU0</accession>
<keyword evidence="5" id="KW-0175">Coiled coil</keyword>
<evidence type="ECO:0000256" key="3">
    <source>
        <dbReference type="ARBA" id="ARBA00023136"/>
    </source>
</evidence>
<dbReference type="GO" id="GO:0005886">
    <property type="term" value="C:plasma membrane"/>
    <property type="evidence" value="ECO:0007669"/>
    <property type="project" value="UniProtKB-SubCell"/>
</dbReference>
<feature type="compositionally biased region" description="Basic residues" evidence="6">
    <location>
        <begin position="28"/>
        <end position="37"/>
    </location>
</feature>
<evidence type="ECO:0000313" key="7">
    <source>
        <dbReference type="EMBL" id="WVY90162.1"/>
    </source>
</evidence>
<comment type="subcellular location">
    <subcellularLocation>
        <location evidence="1">Cell membrane</location>
    </subcellularLocation>
</comment>
<evidence type="ECO:0000256" key="5">
    <source>
        <dbReference type="SAM" id="Coils"/>
    </source>
</evidence>
<feature type="coiled-coil region" evidence="5">
    <location>
        <begin position="51"/>
        <end position="78"/>
    </location>
</feature>
<gene>
    <name evidence="7" type="ORF">V8G54_035676</name>
</gene>
<feature type="compositionally biased region" description="Basic and acidic residues" evidence="6">
    <location>
        <begin position="16"/>
        <end position="27"/>
    </location>
</feature>
<reference evidence="7 8" key="1">
    <citation type="journal article" date="2023" name="Life. Sci Alliance">
        <title>Evolutionary insights into 3D genome organization and epigenetic landscape of Vigna mungo.</title>
        <authorList>
            <person name="Junaid A."/>
            <person name="Singh B."/>
            <person name="Bhatia S."/>
        </authorList>
    </citation>
    <scope>NUCLEOTIDE SEQUENCE [LARGE SCALE GENOMIC DNA]</scope>
    <source>
        <strain evidence="7">Urdbean</strain>
    </source>
</reference>
<dbReference type="InterPro" id="IPR045878">
    <property type="entry name" value="GG1/2"/>
</dbReference>
<keyword evidence="3" id="KW-0472">Membrane</keyword>
<keyword evidence="2" id="KW-1003">Cell membrane</keyword>
<dbReference type="EMBL" id="CP144690">
    <property type="protein sequence ID" value="WVY90162.1"/>
    <property type="molecule type" value="Genomic_DNA"/>
</dbReference>
<organism evidence="7 8">
    <name type="scientific">Vigna mungo</name>
    <name type="common">Black gram</name>
    <name type="synonym">Phaseolus mungo</name>
    <dbReference type="NCBI Taxonomy" id="3915"/>
    <lineage>
        <taxon>Eukaryota</taxon>
        <taxon>Viridiplantae</taxon>
        <taxon>Streptophyta</taxon>
        <taxon>Embryophyta</taxon>
        <taxon>Tracheophyta</taxon>
        <taxon>Spermatophyta</taxon>
        <taxon>Magnoliopsida</taxon>
        <taxon>eudicotyledons</taxon>
        <taxon>Gunneridae</taxon>
        <taxon>Pentapetalae</taxon>
        <taxon>rosids</taxon>
        <taxon>fabids</taxon>
        <taxon>Fabales</taxon>
        <taxon>Fabaceae</taxon>
        <taxon>Papilionoideae</taxon>
        <taxon>50 kb inversion clade</taxon>
        <taxon>NPAAA clade</taxon>
        <taxon>indigoferoid/millettioid clade</taxon>
        <taxon>Phaseoleae</taxon>
        <taxon>Vigna</taxon>
    </lineage>
</organism>
<evidence type="ECO:0000313" key="8">
    <source>
        <dbReference type="Proteomes" id="UP001374535"/>
    </source>
</evidence>
<keyword evidence="4" id="KW-0807">Transducer</keyword>
<evidence type="ECO:0000256" key="4">
    <source>
        <dbReference type="ARBA" id="ARBA00023224"/>
    </source>
</evidence>
<name>A0AAQ3REU0_VIGMU</name>
<evidence type="ECO:0000256" key="2">
    <source>
        <dbReference type="ARBA" id="ARBA00022475"/>
    </source>
</evidence>
<evidence type="ECO:0000256" key="6">
    <source>
        <dbReference type="SAM" id="MobiDB-lite"/>
    </source>
</evidence>
<dbReference type="GO" id="GO:0007165">
    <property type="term" value="P:signal transduction"/>
    <property type="evidence" value="ECO:0007669"/>
    <property type="project" value="UniProtKB-KW"/>
</dbReference>
<feature type="region of interest" description="Disordered" evidence="6">
    <location>
        <begin position="1"/>
        <end position="47"/>
    </location>
</feature>
<keyword evidence="8" id="KW-1185">Reference proteome</keyword>
<evidence type="ECO:0000256" key="1">
    <source>
        <dbReference type="ARBA" id="ARBA00004236"/>
    </source>
</evidence>
<dbReference type="AlphaFoldDB" id="A0AAQ3REU0"/>
<dbReference type="PANTHER" id="PTHR35129">
    <property type="entry name" value="GUANINE NUCLEOTIDE-BINDING PROTEIN SUBUNIT GAMMA 1"/>
    <property type="match status" value="1"/>
</dbReference>
<protein>
    <submittedName>
        <fullName evidence="7">Uncharacterized protein</fullName>
    </submittedName>
</protein>